<dbReference type="eggNOG" id="COG4228">
    <property type="taxonomic scope" value="Bacteria"/>
</dbReference>
<evidence type="ECO:0000313" key="2">
    <source>
        <dbReference type="EMBL" id="EGK71968.1"/>
    </source>
</evidence>
<dbReference type="STRING" id="1000565.METUNv1_01746"/>
<dbReference type="AlphaFoldDB" id="F5RBV1"/>
<dbReference type="InterPro" id="IPR009826">
    <property type="entry name" value="DNA_circ_N"/>
</dbReference>
<dbReference type="EMBL" id="AFHG01000044">
    <property type="protein sequence ID" value="EGK71968.1"/>
    <property type="molecule type" value="Genomic_DNA"/>
</dbReference>
<sequence>MSWADNLQDASFRGIPFEVRTTRDAVQRALVQYEFPYRDGAQIDDHGAGPRQMSVAAVIYGDNYLVRLERLLEALSAGGYGELVHPVFGVVSRAQVVDYEISHDAEHPDACEVQIRFVEGDQPVVFFARASTRQSAQAVSTSGQAARDVGLGAFGRTMSAVRGQLTALRDRVAVLGQLDAITRQVRGTVQGVLTAGMDALTYPTSWGSDIATVITGVTNAPSAALDRLRGSLSGWSLVRRALFPSDARSGALARPVISHSPLPALARTDVPATVQARLLALDHVERERAIALAEAAGALLELESDAGTLTPDDLATVAAQTREALQAAITSARAVLPLEDAYQVGEALRDLAAAVQAAAEAVIVARPPLIERTVPADGNLQLLAHWWYGDQARWEELARLNPSAAKQPILREGCRLNAYSK</sequence>
<evidence type="ECO:0000259" key="1">
    <source>
        <dbReference type="Pfam" id="PF07157"/>
    </source>
</evidence>
<feature type="domain" description="DNA circulation N-terminal" evidence="1">
    <location>
        <begin position="7"/>
        <end position="91"/>
    </location>
</feature>
<name>F5RBV1_METUF</name>
<dbReference type="Proteomes" id="UP000005019">
    <property type="component" value="Unassembled WGS sequence"/>
</dbReference>
<proteinExistence type="predicted"/>
<dbReference type="RefSeq" id="WP_008060805.1">
    <property type="nucleotide sequence ID" value="NZ_AFHG01000044.1"/>
</dbReference>
<dbReference type="OrthoDB" id="378644at2"/>
<comment type="caution">
    <text evidence="2">The sequence shown here is derived from an EMBL/GenBank/DDBJ whole genome shotgun (WGS) entry which is preliminary data.</text>
</comment>
<reference evidence="2 3" key="1">
    <citation type="journal article" date="2011" name="J. Bacteriol.">
        <title>Genome sequence of Methyloversatilis universalis FAM5T, a methylotrophic representative of the order Rhodocyclales.</title>
        <authorList>
            <person name="Kittichotirat W."/>
            <person name="Good N.M."/>
            <person name="Hall R."/>
            <person name="Bringel F."/>
            <person name="Lajus A."/>
            <person name="Medigue C."/>
            <person name="Smalley N.E."/>
            <person name="Beck D."/>
            <person name="Bumgarner R."/>
            <person name="Vuilleumier S."/>
            <person name="Kalyuzhnaya M.G."/>
        </authorList>
    </citation>
    <scope>NUCLEOTIDE SEQUENCE [LARGE SCALE GENOMIC DNA]</scope>
    <source>
        <strain evidence="3">ATCC BAA-1314 / JCM 13912 / FAM5</strain>
    </source>
</reference>
<organism evidence="2 3">
    <name type="scientific">Methyloversatilis universalis (strain ATCC BAA-1314 / DSM 25237 / JCM 13912 / CCUG 52030 / FAM5)</name>
    <dbReference type="NCBI Taxonomy" id="1000565"/>
    <lineage>
        <taxon>Bacteria</taxon>
        <taxon>Pseudomonadati</taxon>
        <taxon>Pseudomonadota</taxon>
        <taxon>Betaproteobacteria</taxon>
        <taxon>Nitrosomonadales</taxon>
        <taxon>Sterolibacteriaceae</taxon>
        <taxon>Methyloversatilis</taxon>
    </lineage>
</organism>
<dbReference type="Pfam" id="PF07157">
    <property type="entry name" value="DNA_circ_N"/>
    <property type="match status" value="1"/>
</dbReference>
<accession>F5RBV1</accession>
<protein>
    <submittedName>
        <fullName evidence="2">Phage virion</fullName>
    </submittedName>
</protein>
<evidence type="ECO:0000313" key="3">
    <source>
        <dbReference type="Proteomes" id="UP000005019"/>
    </source>
</evidence>
<gene>
    <name evidence="2" type="ORF">METUNv1_01746</name>
</gene>
<keyword evidence="3" id="KW-1185">Reference proteome</keyword>